<proteinExistence type="predicted"/>
<accession>A0ABW3CU37</accession>
<dbReference type="SUPFAM" id="SSF52540">
    <property type="entry name" value="P-loop containing nucleoside triphosphate hydrolases"/>
    <property type="match status" value="1"/>
</dbReference>
<dbReference type="PANTHER" id="PTHR30267:SF2">
    <property type="entry name" value="PROTEIN PRKA"/>
    <property type="match status" value="1"/>
</dbReference>
<dbReference type="InterPro" id="IPR027417">
    <property type="entry name" value="P-loop_NTPase"/>
</dbReference>
<keyword evidence="2" id="KW-1185">Reference proteome</keyword>
<name>A0ABW3CU37_9FLAO</name>
<dbReference type="EMBL" id="JBHTJH010000004">
    <property type="protein sequence ID" value="MFD0861276.1"/>
    <property type="molecule type" value="Genomic_DNA"/>
</dbReference>
<comment type="caution">
    <text evidence="1">The sequence shown here is derived from an EMBL/GenBank/DDBJ whole genome shotgun (WGS) entry which is preliminary data.</text>
</comment>
<sequence length="487" mass="55351">MNKDNIKTLGDLKEAGYRSKGIKDELRSNLIEKIKDGETTFAGIHGYEHSVIPELERAILSRHNINLLGLRGQAKTRLARLMVNLLDEWIPVVEGSEINDDPLNPLSRYAQNLIVEKGDDTPIGWIHREERFFEKLATPDVTVADLIGDVDPIKAANLKLSYADDRVIHFGMIPRANRSIFVINELPDLQARIQVALFNILQEGDIQIRGFKLRLPLDMQFVFTANPEDYTNRGSIVTPLKDRIGSQILTHYPETVATAKVITSQEAKLDDRQTNRVHVPEIAKDLLEQISFEARDSEYVDAKSGVSARMSITAFENLLSAAEYRMLKTGEIETNIRLSDFMGVVPAITGKVELVYEGEQEGAAAVAQHLLNEAIKTLFPEYFPKIEKLERQDAKSPYDGIVEWFFESNGFELLDDISDAEYKKLLDSISPLNDLIEKHQPDFPMEDRYFLKEFVLWGLVAYKKLSKHRFVKGYQFKDLYGSYISGL</sequence>
<dbReference type="PANTHER" id="PTHR30267">
    <property type="entry name" value="PROTEIN KINASE PRKA"/>
    <property type="match status" value="1"/>
</dbReference>
<gene>
    <name evidence="1" type="ORF">ACFQ1M_03585</name>
</gene>
<dbReference type="Gene3D" id="3.40.50.300">
    <property type="entry name" value="P-loop containing nucleotide triphosphate hydrolases"/>
    <property type="match status" value="1"/>
</dbReference>
<protein>
    <submittedName>
        <fullName evidence="1">Magnesium chelatase</fullName>
    </submittedName>
</protein>
<evidence type="ECO:0000313" key="1">
    <source>
        <dbReference type="EMBL" id="MFD0861276.1"/>
    </source>
</evidence>
<dbReference type="Proteomes" id="UP001596978">
    <property type="component" value="Unassembled WGS sequence"/>
</dbReference>
<reference evidence="2" key="1">
    <citation type="journal article" date="2019" name="Int. J. Syst. Evol. Microbiol.">
        <title>The Global Catalogue of Microorganisms (GCM) 10K type strain sequencing project: providing services to taxonomists for standard genome sequencing and annotation.</title>
        <authorList>
            <consortium name="The Broad Institute Genomics Platform"/>
            <consortium name="The Broad Institute Genome Sequencing Center for Infectious Disease"/>
            <person name="Wu L."/>
            <person name="Ma J."/>
        </authorList>
    </citation>
    <scope>NUCLEOTIDE SEQUENCE [LARGE SCALE GENOMIC DNA]</scope>
    <source>
        <strain evidence="2">CCUG 62952</strain>
    </source>
</reference>
<dbReference type="RefSeq" id="WP_386403983.1">
    <property type="nucleotide sequence ID" value="NZ_JBHTJH010000004.1"/>
</dbReference>
<organism evidence="1 2">
    <name type="scientific">Sungkyunkwania multivorans</name>
    <dbReference type="NCBI Taxonomy" id="1173618"/>
    <lineage>
        <taxon>Bacteria</taxon>
        <taxon>Pseudomonadati</taxon>
        <taxon>Bacteroidota</taxon>
        <taxon>Flavobacteriia</taxon>
        <taxon>Flavobacteriales</taxon>
        <taxon>Flavobacteriaceae</taxon>
        <taxon>Sungkyunkwania</taxon>
    </lineage>
</organism>
<evidence type="ECO:0000313" key="2">
    <source>
        <dbReference type="Proteomes" id="UP001596978"/>
    </source>
</evidence>